<reference evidence="2" key="1">
    <citation type="journal article" date="2019" name="Int. J. Syst. Evol. Microbiol.">
        <title>The Global Catalogue of Microorganisms (GCM) 10K type strain sequencing project: providing services to taxonomists for standard genome sequencing and annotation.</title>
        <authorList>
            <consortium name="The Broad Institute Genomics Platform"/>
            <consortium name="The Broad Institute Genome Sequencing Center for Infectious Disease"/>
            <person name="Wu L."/>
            <person name="Ma J."/>
        </authorList>
    </citation>
    <scope>NUCLEOTIDE SEQUENCE [LARGE SCALE GENOMIC DNA]</scope>
    <source>
        <strain evidence="2">CCUG 62215</strain>
    </source>
</reference>
<dbReference type="Proteomes" id="UP001597013">
    <property type="component" value="Unassembled WGS sequence"/>
</dbReference>
<keyword evidence="1" id="KW-0540">Nuclease</keyword>
<keyword evidence="2" id="KW-1185">Reference proteome</keyword>
<name>A0ABW3N1U9_9FLAO</name>
<dbReference type="RefSeq" id="WP_386126804.1">
    <property type="nucleotide sequence ID" value="NZ_JBHTJL010000003.1"/>
</dbReference>
<dbReference type="PANTHER" id="PTHR11203">
    <property type="entry name" value="CLEAVAGE AND POLYADENYLATION SPECIFICITY FACTOR FAMILY MEMBER"/>
    <property type="match status" value="1"/>
</dbReference>
<keyword evidence="1" id="KW-0378">Hydrolase</keyword>
<keyword evidence="1" id="KW-0269">Exonuclease</keyword>
<dbReference type="Gene3D" id="3.60.15.10">
    <property type="entry name" value="Ribonuclease Z/Hydroxyacylglutathione hydrolase-like"/>
    <property type="match status" value="1"/>
</dbReference>
<organism evidence="1 2">
    <name type="scientific">Winogradskyella litorisediminis</name>
    <dbReference type="NCBI Taxonomy" id="1156618"/>
    <lineage>
        <taxon>Bacteria</taxon>
        <taxon>Pseudomonadati</taxon>
        <taxon>Bacteroidota</taxon>
        <taxon>Flavobacteriia</taxon>
        <taxon>Flavobacteriales</taxon>
        <taxon>Flavobacteriaceae</taxon>
        <taxon>Winogradskyella</taxon>
    </lineage>
</organism>
<dbReference type="PANTHER" id="PTHR11203:SF49">
    <property type="entry name" value="BLL1145 PROTEIN"/>
    <property type="match status" value="1"/>
</dbReference>
<evidence type="ECO:0000313" key="1">
    <source>
        <dbReference type="EMBL" id="MFD1061674.1"/>
    </source>
</evidence>
<dbReference type="InterPro" id="IPR026360">
    <property type="entry name" value="Xnuc_lig_assoc"/>
</dbReference>
<gene>
    <name evidence="1" type="ORF">ACFQ1Q_00350</name>
</gene>
<dbReference type="InterPro" id="IPR036866">
    <property type="entry name" value="RibonucZ/Hydroxyglut_hydro"/>
</dbReference>
<dbReference type="SUPFAM" id="SSF56281">
    <property type="entry name" value="Metallo-hydrolase/oxidoreductase"/>
    <property type="match status" value="1"/>
</dbReference>
<dbReference type="GO" id="GO:0004527">
    <property type="term" value="F:exonuclease activity"/>
    <property type="evidence" value="ECO:0007669"/>
    <property type="project" value="UniProtKB-KW"/>
</dbReference>
<dbReference type="NCBIfam" id="TIGR04122">
    <property type="entry name" value="Xnuc_lig_assoc"/>
    <property type="match status" value="1"/>
</dbReference>
<dbReference type="EC" id="3.1.-.-" evidence="1"/>
<sequence>MLEKNQLLKFTNKGIYCPKGRFYLDPWYPVDYAIISHGHADHARWGMKRYLCTNDSKAILQHRLGADINIQSIPFNEVLKINDVSVSFHPAGHVIGSAQIRLEYKGYVVVFSGDYKTQPDFISTPFEPIKCHTFITESTFGLPIYNWKTEEELQTELQSWVTTNQANNRTSVFFGYSLGKAQRLMSLLDGCDDVYVHRAIHNLNNAISGSGIDLPETKLWSADLDKKELQNKIIIAPPALLGSRMLKRVPNVATALCSGWMQIRGNKRWQAVDAGFVVSDHADWNGLISAVKATEAERVYVTHGSQATFSKYLNEIGIEAYELKTEYGDEALAQAEKETEKIETE</sequence>
<keyword evidence="1" id="KW-0436">Ligase</keyword>
<dbReference type="EMBL" id="JBHTJL010000003">
    <property type="protein sequence ID" value="MFD1061674.1"/>
    <property type="molecule type" value="Genomic_DNA"/>
</dbReference>
<proteinExistence type="predicted"/>
<comment type="caution">
    <text evidence="1">The sequence shown here is derived from an EMBL/GenBank/DDBJ whole genome shotgun (WGS) entry which is preliminary data.</text>
</comment>
<evidence type="ECO:0000313" key="2">
    <source>
        <dbReference type="Proteomes" id="UP001597013"/>
    </source>
</evidence>
<accession>A0ABW3N1U9</accession>
<dbReference type="GO" id="GO:0016874">
    <property type="term" value="F:ligase activity"/>
    <property type="evidence" value="ECO:0007669"/>
    <property type="project" value="UniProtKB-KW"/>
</dbReference>
<protein>
    <submittedName>
        <fullName evidence="1">Ligase-associated DNA damage response exonuclease</fullName>
        <ecNumber evidence="1">3.1.-.-</ecNumber>
    </submittedName>
</protein>
<dbReference type="InterPro" id="IPR050698">
    <property type="entry name" value="MBL"/>
</dbReference>